<sequence>MIRKAYDTDLNDQEWAKIEPYFSKHRTYKWPKRVLVNETLYVTKTGCQWRMLPHDFPLYLMVWSFFRRSMTTGWFQVNGRWYYAYSSGALAVNTTVDGYSVNYNGEWVR</sequence>
<evidence type="ECO:0000313" key="7">
    <source>
        <dbReference type="EMBL" id="VOG83848.1"/>
    </source>
</evidence>
<dbReference type="Proteomes" id="UP000254854">
    <property type="component" value="Unassembled WGS sequence"/>
</dbReference>
<evidence type="ECO:0000256" key="1">
    <source>
        <dbReference type="ARBA" id="ARBA00022737"/>
    </source>
</evidence>
<organism evidence="6 13">
    <name type="scientific">Streptococcus pneumoniae</name>
    <dbReference type="NCBI Taxonomy" id="1313"/>
    <lineage>
        <taxon>Bacteria</taxon>
        <taxon>Bacillati</taxon>
        <taxon>Bacillota</taxon>
        <taxon>Bacilli</taxon>
        <taxon>Lactobacillales</taxon>
        <taxon>Streptococcaceae</taxon>
        <taxon>Streptococcus</taxon>
    </lineage>
</organism>
<evidence type="ECO:0000313" key="11">
    <source>
        <dbReference type="Proteomes" id="UP000312530"/>
    </source>
</evidence>
<dbReference type="Proteomes" id="UP000315060">
    <property type="component" value="Unassembled WGS sequence"/>
</dbReference>
<evidence type="ECO:0000313" key="5">
    <source>
        <dbReference type="EMBL" id="SUN84380.1"/>
    </source>
</evidence>
<protein>
    <submittedName>
        <fullName evidence="4">Choline binding protein C</fullName>
    </submittedName>
    <submittedName>
        <fullName evidence="6">Transposase</fullName>
    </submittedName>
</protein>
<evidence type="ECO:0000313" key="13">
    <source>
        <dbReference type="Proteomes" id="UP000315060"/>
    </source>
</evidence>
<dbReference type="InterPro" id="IPR025161">
    <property type="entry name" value="IS402-like_dom"/>
</dbReference>
<dbReference type="Gene3D" id="2.10.270.10">
    <property type="entry name" value="Cholin Binding"/>
    <property type="match status" value="1"/>
</dbReference>
<dbReference type="EMBL" id="UHFW01000006">
    <property type="protein sequence ID" value="SUN84380.1"/>
    <property type="molecule type" value="Genomic_DNA"/>
</dbReference>
<keyword evidence="1" id="KW-0677">Repeat</keyword>
<evidence type="ECO:0000313" key="9">
    <source>
        <dbReference type="Proteomes" id="UP000045541"/>
    </source>
</evidence>
<evidence type="ECO:0000313" key="6">
    <source>
        <dbReference type="EMBL" id="TVX68058.1"/>
    </source>
</evidence>
<name>A0A0B4ZGV7_STREE</name>
<dbReference type="SUPFAM" id="SSF69360">
    <property type="entry name" value="Cell wall binding repeat"/>
    <property type="match status" value="1"/>
</dbReference>
<reference evidence="5 10" key="2">
    <citation type="submission" date="2018-06" db="EMBL/GenBank/DDBJ databases">
        <authorList>
            <consortium name="Pathogen Informatics"/>
            <person name="Doyle S."/>
        </authorList>
    </citation>
    <scope>NUCLEOTIDE SEQUENCE [LARGE SCALE GENOMIC DNA]</scope>
    <source>
        <strain evidence="5 10">NCTC13734</strain>
    </source>
</reference>
<evidence type="ECO:0000313" key="10">
    <source>
        <dbReference type="Proteomes" id="UP000254854"/>
    </source>
</evidence>
<dbReference type="PANTHER" id="PTHR30007">
    <property type="entry name" value="PHP DOMAIN PROTEIN"/>
    <property type="match status" value="1"/>
</dbReference>
<proteinExistence type="predicted"/>
<reference evidence="6 13" key="4">
    <citation type="submission" date="2019-07" db="EMBL/GenBank/DDBJ databases">
        <authorList>
            <person name="Mohale T."/>
        </authorList>
    </citation>
    <scope>NUCLEOTIDE SEQUENCE [LARGE SCALE GENOMIC DNA]</scope>
    <source>
        <strain evidence="6 13">NTPn 59</strain>
    </source>
</reference>
<dbReference type="Proteomes" id="UP000312530">
    <property type="component" value="Unassembled WGS sequence"/>
</dbReference>
<dbReference type="Proteomes" id="UP000314107">
    <property type="component" value="Unassembled WGS sequence"/>
</dbReference>
<gene>
    <name evidence="6" type="ORF">AZJ28_09415</name>
    <name evidence="4" type="ORF">ERS096071_01113</name>
    <name evidence="5" type="ORF">NCTC13734_00522</name>
    <name evidence="7" type="ORF">SAMEA2696453_01672</name>
    <name evidence="8" type="ORF">SAMEA3171064_00201</name>
</gene>
<evidence type="ECO:0000259" key="3">
    <source>
        <dbReference type="Pfam" id="PF13340"/>
    </source>
</evidence>
<dbReference type="EMBL" id="CABDQT010000002">
    <property type="protein sequence ID" value="VTH27376.1"/>
    <property type="molecule type" value="Genomic_DNA"/>
</dbReference>
<dbReference type="EMBL" id="VMYC01000167">
    <property type="protein sequence ID" value="TVX68058.1"/>
    <property type="molecule type" value="Genomic_DNA"/>
</dbReference>
<evidence type="ECO:0000313" key="8">
    <source>
        <dbReference type="EMBL" id="VTH27376.1"/>
    </source>
</evidence>
<dbReference type="Pfam" id="PF13340">
    <property type="entry name" value="DUF4096"/>
    <property type="match status" value="1"/>
</dbReference>
<dbReference type="AlphaFoldDB" id="A0A0B4ZGV7"/>
<dbReference type="EMBL" id="CAAULE010000015">
    <property type="protein sequence ID" value="VOG83848.1"/>
    <property type="molecule type" value="Genomic_DNA"/>
</dbReference>
<reference evidence="4 9" key="1">
    <citation type="submission" date="2015-03" db="EMBL/GenBank/DDBJ databases">
        <authorList>
            <consortium name="Pathogen Informatics"/>
            <person name="Murphy D."/>
        </authorList>
    </citation>
    <scope>NUCLEOTIDE SEQUENCE [LARGE SCALE GENOMIC DNA]</scope>
    <source>
        <strain evidence="4 9">0310</strain>
    </source>
</reference>
<evidence type="ECO:0000313" key="4">
    <source>
        <dbReference type="EMBL" id="CKJ14511.1"/>
    </source>
</evidence>
<dbReference type="InterPro" id="IPR018337">
    <property type="entry name" value="Cell_wall/Cho-bd_repeat"/>
</dbReference>
<dbReference type="RefSeq" id="WP_000619583.1">
    <property type="nucleotide sequence ID" value="NZ_CFBC01000016.1"/>
</dbReference>
<feature type="domain" description="Insertion element IS402-like" evidence="3">
    <location>
        <begin position="10"/>
        <end position="76"/>
    </location>
</feature>
<evidence type="ECO:0000313" key="12">
    <source>
        <dbReference type="Proteomes" id="UP000314107"/>
    </source>
</evidence>
<dbReference type="PANTHER" id="PTHR30007:SF0">
    <property type="entry name" value="TRANSPOSASE"/>
    <property type="match status" value="1"/>
</dbReference>
<accession>A0A0B4ZGV7</accession>
<reference evidence="11 12" key="3">
    <citation type="submission" date="2019-04" db="EMBL/GenBank/DDBJ databases">
        <authorList>
            <consortium name="Pathogen Informatics"/>
        </authorList>
    </citation>
    <scope>NUCLEOTIDE SEQUENCE [LARGE SCALE GENOMIC DNA]</scope>
    <source>
        <strain evidence="8 12">GPSC129</strain>
        <strain evidence="7 11">GPSC47</strain>
    </source>
</reference>
<dbReference type="PROSITE" id="PS51170">
    <property type="entry name" value="CW"/>
    <property type="match status" value="1"/>
</dbReference>
<evidence type="ECO:0000256" key="2">
    <source>
        <dbReference type="PROSITE-ProRule" id="PRU00591"/>
    </source>
</evidence>
<dbReference type="EMBL" id="CMWB01000016">
    <property type="protein sequence ID" value="CKJ14511.1"/>
    <property type="molecule type" value="Genomic_DNA"/>
</dbReference>
<dbReference type="Proteomes" id="UP000045541">
    <property type="component" value="Unassembled WGS sequence"/>
</dbReference>
<feature type="repeat" description="Cell wall-binding" evidence="2">
    <location>
        <begin position="71"/>
        <end position="90"/>
    </location>
</feature>